<dbReference type="InterPro" id="IPR001387">
    <property type="entry name" value="Cro/C1-type_HTH"/>
</dbReference>
<evidence type="ECO:0000256" key="1">
    <source>
        <dbReference type="SAM" id="Phobius"/>
    </source>
</evidence>
<feature type="transmembrane region" description="Helical" evidence="1">
    <location>
        <begin position="181"/>
        <end position="199"/>
    </location>
</feature>
<evidence type="ECO:0000313" key="4">
    <source>
        <dbReference type="Proteomes" id="UP000786989"/>
    </source>
</evidence>
<dbReference type="InterPro" id="IPR010982">
    <property type="entry name" value="Lambda_DNA-bd_dom_sf"/>
</dbReference>
<proteinExistence type="predicted"/>
<reference evidence="3" key="1">
    <citation type="journal article" date="2021" name="PeerJ">
        <title>Extensive microbial diversity within the chicken gut microbiome revealed by metagenomics and culture.</title>
        <authorList>
            <person name="Gilroy R."/>
            <person name="Ravi A."/>
            <person name="Getino M."/>
            <person name="Pursley I."/>
            <person name="Horton D.L."/>
            <person name="Alikhan N.F."/>
            <person name="Baker D."/>
            <person name="Gharbi K."/>
            <person name="Hall N."/>
            <person name="Watson M."/>
            <person name="Adriaenssens E.M."/>
            <person name="Foster-Nyarko E."/>
            <person name="Jarju S."/>
            <person name="Secka A."/>
            <person name="Antonio M."/>
            <person name="Oren A."/>
            <person name="Chaudhuri R.R."/>
            <person name="La Ragione R."/>
            <person name="Hildebrand F."/>
            <person name="Pallen M.J."/>
        </authorList>
    </citation>
    <scope>NUCLEOTIDE SEQUENCE</scope>
    <source>
        <strain evidence="3">ChiGjej6B6-11269</strain>
    </source>
</reference>
<feature type="transmembrane region" description="Helical" evidence="1">
    <location>
        <begin position="211"/>
        <end position="231"/>
    </location>
</feature>
<keyword evidence="1" id="KW-1133">Transmembrane helix</keyword>
<gene>
    <name evidence="3" type="ORF">K8U77_07210</name>
</gene>
<feature type="transmembrane region" description="Helical" evidence="1">
    <location>
        <begin position="294"/>
        <end position="313"/>
    </location>
</feature>
<protein>
    <submittedName>
        <fullName evidence="3">Helix-turn-helix domain-containing protein</fullName>
    </submittedName>
</protein>
<reference evidence="3" key="2">
    <citation type="submission" date="2021-09" db="EMBL/GenBank/DDBJ databases">
        <authorList>
            <person name="Gilroy R."/>
        </authorList>
    </citation>
    <scope>NUCLEOTIDE SEQUENCE</scope>
    <source>
        <strain evidence="3">ChiGjej6B6-11269</strain>
    </source>
</reference>
<dbReference type="PROSITE" id="PS50943">
    <property type="entry name" value="HTH_CROC1"/>
    <property type="match status" value="1"/>
</dbReference>
<accession>A0A9D3A1Q9</accession>
<name>A0A9D3A1Q9_9ACTN</name>
<feature type="transmembrane region" description="Helical" evidence="1">
    <location>
        <begin position="147"/>
        <end position="169"/>
    </location>
</feature>
<dbReference type="Gene3D" id="1.10.260.40">
    <property type="entry name" value="lambda repressor-like DNA-binding domains"/>
    <property type="match status" value="1"/>
</dbReference>
<evidence type="ECO:0000259" key="2">
    <source>
        <dbReference type="PROSITE" id="PS50943"/>
    </source>
</evidence>
<feature type="transmembrane region" description="Helical" evidence="1">
    <location>
        <begin position="90"/>
        <end position="110"/>
    </location>
</feature>
<dbReference type="Proteomes" id="UP000786989">
    <property type="component" value="Unassembled WGS sequence"/>
</dbReference>
<feature type="domain" description="HTH cro/C1-type" evidence="2">
    <location>
        <begin position="1"/>
        <end position="35"/>
    </location>
</feature>
<feature type="transmembrane region" description="Helical" evidence="1">
    <location>
        <begin position="243"/>
        <end position="265"/>
    </location>
</feature>
<dbReference type="EMBL" id="DYWI01000131">
    <property type="protein sequence ID" value="HJF65882.1"/>
    <property type="molecule type" value="Genomic_DNA"/>
</dbReference>
<dbReference type="AlphaFoldDB" id="A0A9D3A1Q9"/>
<dbReference type="GO" id="GO:0003677">
    <property type="term" value="F:DNA binding"/>
    <property type="evidence" value="ECO:0007669"/>
    <property type="project" value="InterPro"/>
</dbReference>
<keyword evidence="1" id="KW-0812">Transmembrane</keyword>
<comment type="caution">
    <text evidence="3">The sequence shown here is derived from an EMBL/GenBank/DDBJ whole genome shotgun (WGS) entry which is preliminary data.</text>
</comment>
<dbReference type="CDD" id="cd00093">
    <property type="entry name" value="HTH_XRE"/>
    <property type="match status" value="1"/>
</dbReference>
<evidence type="ECO:0000313" key="3">
    <source>
        <dbReference type="EMBL" id="HJF65882.1"/>
    </source>
</evidence>
<keyword evidence="1" id="KW-0472">Membrane</keyword>
<feature type="transmembrane region" description="Helical" evidence="1">
    <location>
        <begin position="59"/>
        <end position="78"/>
    </location>
</feature>
<organism evidence="3 4">
    <name type="scientific">Slackia equolifaciens</name>
    <dbReference type="NCBI Taxonomy" id="498718"/>
    <lineage>
        <taxon>Bacteria</taxon>
        <taxon>Bacillati</taxon>
        <taxon>Actinomycetota</taxon>
        <taxon>Coriobacteriia</taxon>
        <taxon>Eggerthellales</taxon>
        <taxon>Eggerthellaceae</taxon>
        <taxon>Slackia</taxon>
    </lineage>
</organism>
<dbReference type="SUPFAM" id="SSF47413">
    <property type="entry name" value="lambda repressor-like DNA-binding domains"/>
    <property type="match status" value="1"/>
</dbReference>
<sequence>MTESAVSKWERGVSYPDITQITPLCEALEVSEHELVTASDDERQRRMEREVDVHRKVRLAWLIAWSAIYLFVIAGAATTQNPIGPFPYDIARAVAGCLLLASFTHVPVLVKTERGMAAFCSGYCFANLLMLVEYGRYGWAGLKTFSLSFVGLLFAVSDVALPFVLAWAARRSNAPVLSHKGLIYLFTVSMLLIFLVSVACMHDGKVLEEALRMDCVVAVMLVPVWTTFLAVRHLRVALSFRLAAAIAAFGAWVFLGSGVVNMLFYGTLSSFDLHTHVNFTDWATYPAVNDNLCWLVLIVSLVAAAALCVVGVARATRRATNERDSKRGE</sequence>
<feature type="transmembrane region" description="Helical" evidence="1">
    <location>
        <begin position="117"/>
        <end position="135"/>
    </location>
</feature>